<protein>
    <submittedName>
        <fullName evidence="14">SCNN1G protein</fullName>
    </submittedName>
</protein>
<feature type="compositionally biased region" description="Basic and acidic residues" evidence="13">
    <location>
        <begin position="170"/>
        <end position="186"/>
    </location>
</feature>
<dbReference type="InterPro" id="IPR001873">
    <property type="entry name" value="ENaC"/>
</dbReference>
<keyword evidence="6" id="KW-0915">Sodium</keyword>
<evidence type="ECO:0000256" key="10">
    <source>
        <dbReference type="ARBA" id="ARBA00023201"/>
    </source>
</evidence>
<evidence type="ECO:0000256" key="1">
    <source>
        <dbReference type="ARBA" id="ARBA00004141"/>
    </source>
</evidence>
<evidence type="ECO:0000256" key="12">
    <source>
        <dbReference type="RuleBase" id="RU000679"/>
    </source>
</evidence>
<dbReference type="OrthoDB" id="10064773at2759"/>
<dbReference type="Gene3D" id="2.60.470.10">
    <property type="entry name" value="Acid-sensing ion channels like domains"/>
    <property type="match status" value="1"/>
</dbReference>
<reference evidence="14" key="1">
    <citation type="submission" date="2022-01" db="EMBL/GenBank/DDBJ databases">
        <authorList>
            <person name="Braso-Vives M."/>
        </authorList>
    </citation>
    <scope>NUCLEOTIDE SEQUENCE</scope>
</reference>
<keyword evidence="4 12" id="KW-0812">Transmembrane</keyword>
<keyword evidence="15" id="KW-1185">Reference proteome</keyword>
<evidence type="ECO:0000256" key="8">
    <source>
        <dbReference type="ARBA" id="ARBA00023136"/>
    </source>
</evidence>
<gene>
    <name evidence="14" type="primary">SCNN1G</name>
    <name evidence="14" type="ORF">BLAG_LOCUS13766</name>
</gene>
<keyword evidence="3 12" id="KW-0894">Sodium channel</keyword>
<keyword evidence="10 12" id="KW-0739">Sodium transport</keyword>
<evidence type="ECO:0000256" key="3">
    <source>
        <dbReference type="ARBA" id="ARBA00022461"/>
    </source>
</evidence>
<evidence type="ECO:0000256" key="9">
    <source>
        <dbReference type="ARBA" id="ARBA00023180"/>
    </source>
</evidence>
<evidence type="ECO:0000313" key="14">
    <source>
        <dbReference type="EMBL" id="CAH1254296.1"/>
    </source>
</evidence>
<keyword evidence="5" id="KW-1133">Transmembrane helix</keyword>
<dbReference type="GO" id="GO:0005886">
    <property type="term" value="C:plasma membrane"/>
    <property type="evidence" value="ECO:0007669"/>
    <property type="project" value="TreeGrafter"/>
</dbReference>
<dbReference type="PANTHER" id="PTHR11690:SF248">
    <property type="entry name" value="PICKPOCKET 17, ISOFORM A"/>
    <property type="match status" value="1"/>
</dbReference>
<dbReference type="FunFam" id="1.10.287.770:FF:000001">
    <property type="entry name" value="Acid-sensing ion channel subunit 1"/>
    <property type="match status" value="1"/>
</dbReference>
<evidence type="ECO:0000256" key="11">
    <source>
        <dbReference type="ARBA" id="ARBA00023303"/>
    </source>
</evidence>
<dbReference type="Proteomes" id="UP000838412">
    <property type="component" value="Chromosome 2"/>
</dbReference>
<organism evidence="14 15">
    <name type="scientific">Branchiostoma lanceolatum</name>
    <name type="common">Common lancelet</name>
    <name type="synonym">Amphioxus lanceolatum</name>
    <dbReference type="NCBI Taxonomy" id="7740"/>
    <lineage>
        <taxon>Eukaryota</taxon>
        <taxon>Metazoa</taxon>
        <taxon>Chordata</taxon>
        <taxon>Cephalochordata</taxon>
        <taxon>Leptocardii</taxon>
        <taxon>Amphioxiformes</taxon>
        <taxon>Branchiostomatidae</taxon>
        <taxon>Branchiostoma</taxon>
    </lineage>
</organism>
<evidence type="ECO:0000313" key="15">
    <source>
        <dbReference type="Proteomes" id="UP000838412"/>
    </source>
</evidence>
<keyword evidence="8" id="KW-0472">Membrane</keyword>
<feature type="non-terminal residue" evidence="14">
    <location>
        <position position="1"/>
    </location>
</feature>
<comment type="similarity">
    <text evidence="12">Belongs to the amiloride-sensitive sodium channel (TC 1.A.6) family.</text>
</comment>
<keyword evidence="9" id="KW-0325">Glycoprotein</keyword>
<sequence>GIVRTSVVHFVATNRIHTLSCKMPRTTDNKVTSALLEFADATTAHGVPRAVGSFSVVRKIFWSAFFAASLAYFLYQASTLFNKYFDYPVATDVSVKFATIDFPAVTICNLNPIRLSKLKTAGGEFSSYLSDSGTAAPSSPPASRRKRDGESNQGDVPEYDVDWEDSYQPQEEKGEGHEQFRNRREAGTSADSSDSSSSSSSNSSSASDSSSSSDSSSYSYNGGGWNSDYDGDLSSSDYEEYNEEFQLVKNFSSLILELNRTSRISMGHQYQDLILECAYNGRACSKKDFRLILDEKYGNCYTFNSDKVSLRKVKDPGPGHGLQTTMYIEQDEYVPAVTPAAGVRVVIHQPGEWPFPAEEGFDVGPGYSTSVGLQVTTIQRLGGKYGNCTDGRDKDNLYPGKVKYSTKTCWYTCFQRLLAKECGCGSRFIPLPENIPACPVPVNFCEDFWTKEMRGGNIWCDCPPSCVDNTLSVTFGFSEWPADSYEPSLTQKLSKIDKKVAEKLQTSYDARRNLLKLTVYFEQLNQQTISESPAYGVENLLGDLGGQLGLWVGVSVMTVLEVVELIVDIIQILLSKAKRSTKTTDISGQT</sequence>
<name>A0A8J9ZGW5_BRALA</name>
<evidence type="ECO:0000256" key="4">
    <source>
        <dbReference type="ARBA" id="ARBA00022692"/>
    </source>
</evidence>
<feature type="compositionally biased region" description="Low complexity" evidence="13">
    <location>
        <begin position="189"/>
        <end position="220"/>
    </location>
</feature>
<feature type="region of interest" description="Disordered" evidence="13">
    <location>
        <begin position="127"/>
        <end position="220"/>
    </location>
</feature>
<proteinExistence type="inferred from homology"/>
<evidence type="ECO:0000256" key="5">
    <source>
        <dbReference type="ARBA" id="ARBA00022989"/>
    </source>
</evidence>
<evidence type="ECO:0000256" key="6">
    <source>
        <dbReference type="ARBA" id="ARBA00023053"/>
    </source>
</evidence>
<keyword evidence="2 12" id="KW-0813">Transport</keyword>
<dbReference type="EMBL" id="OV696687">
    <property type="protein sequence ID" value="CAH1254296.1"/>
    <property type="molecule type" value="Genomic_DNA"/>
</dbReference>
<evidence type="ECO:0000256" key="2">
    <source>
        <dbReference type="ARBA" id="ARBA00022448"/>
    </source>
</evidence>
<dbReference type="Gene3D" id="1.10.287.770">
    <property type="entry name" value="YojJ-like"/>
    <property type="match status" value="1"/>
</dbReference>
<comment type="subcellular location">
    <subcellularLocation>
        <location evidence="1">Membrane</location>
        <topology evidence="1">Multi-pass membrane protein</topology>
    </subcellularLocation>
</comment>
<accession>A0A8J9ZGW5</accession>
<evidence type="ECO:0000256" key="7">
    <source>
        <dbReference type="ARBA" id="ARBA00023065"/>
    </source>
</evidence>
<keyword evidence="11 12" id="KW-0407">Ion channel</keyword>
<dbReference type="PRINTS" id="PR01078">
    <property type="entry name" value="AMINACHANNEL"/>
</dbReference>
<evidence type="ECO:0000256" key="13">
    <source>
        <dbReference type="SAM" id="MobiDB-lite"/>
    </source>
</evidence>
<dbReference type="PANTHER" id="PTHR11690">
    <property type="entry name" value="AMILORIDE-SENSITIVE SODIUM CHANNEL-RELATED"/>
    <property type="match status" value="1"/>
</dbReference>
<keyword evidence="7 12" id="KW-0406">Ion transport</keyword>
<dbReference type="GO" id="GO:0015280">
    <property type="term" value="F:ligand-gated sodium channel activity"/>
    <property type="evidence" value="ECO:0007669"/>
    <property type="project" value="TreeGrafter"/>
</dbReference>
<dbReference type="Pfam" id="PF00858">
    <property type="entry name" value="ASC"/>
    <property type="match status" value="1"/>
</dbReference>
<dbReference type="AlphaFoldDB" id="A0A8J9ZGW5"/>